<proteinExistence type="predicted"/>
<sequence>MQEPRTLGDCKVGEKVTLITGHEVELLGTNHEFPSWRLVKNLADGALFEYHKTCRLKEGS</sequence>
<dbReference type="AlphaFoldDB" id="A0A517PSV7"/>
<reference evidence="1 2" key="1">
    <citation type="submission" date="2019-02" db="EMBL/GenBank/DDBJ databases">
        <title>Deep-cultivation of Planctomycetes and their phenomic and genomic characterization uncovers novel biology.</title>
        <authorList>
            <person name="Wiegand S."/>
            <person name="Jogler M."/>
            <person name="Boedeker C."/>
            <person name="Pinto D."/>
            <person name="Vollmers J."/>
            <person name="Rivas-Marin E."/>
            <person name="Kohn T."/>
            <person name="Peeters S.H."/>
            <person name="Heuer A."/>
            <person name="Rast P."/>
            <person name="Oberbeckmann S."/>
            <person name="Bunk B."/>
            <person name="Jeske O."/>
            <person name="Meyerdierks A."/>
            <person name="Storesund J.E."/>
            <person name="Kallscheuer N."/>
            <person name="Luecker S."/>
            <person name="Lage O.M."/>
            <person name="Pohl T."/>
            <person name="Merkel B.J."/>
            <person name="Hornburger P."/>
            <person name="Mueller R.-W."/>
            <person name="Bruemmer F."/>
            <person name="Labrenz M."/>
            <person name="Spormann A.M."/>
            <person name="Op den Camp H."/>
            <person name="Overmann J."/>
            <person name="Amann R."/>
            <person name="Jetten M.S.M."/>
            <person name="Mascher T."/>
            <person name="Medema M.H."/>
            <person name="Devos D.P."/>
            <person name="Kaster A.-K."/>
            <person name="Ovreas L."/>
            <person name="Rohde M."/>
            <person name="Galperin M.Y."/>
            <person name="Jogler C."/>
        </authorList>
    </citation>
    <scope>NUCLEOTIDE SEQUENCE [LARGE SCALE GENOMIC DNA]</scope>
    <source>
        <strain evidence="1 2">HG66A1</strain>
    </source>
</reference>
<name>A0A517PSV7_9PLAN</name>
<protein>
    <submittedName>
        <fullName evidence="1">Uncharacterized protein</fullName>
    </submittedName>
</protein>
<gene>
    <name evidence="1" type="ORF">HG66A1_42570</name>
</gene>
<evidence type="ECO:0000313" key="1">
    <source>
        <dbReference type="EMBL" id="QDT22449.1"/>
    </source>
</evidence>
<dbReference type="EMBL" id="CP036266">
    <property type="protein sequence ID" value="QDT22449.1"/>
    <property type="molecule type" value="Genomic_DNA"/>
</dbReference>
<dbReference type="Proteomes" id="UP000320421">
    <property type="component" value="Chromosome"/>
</dbReference>
<accession>A0A517PSV7</accession>
<keyword evidence="2" id="KW-1185">Reference proteome</keyword>
<evidence type="ECO:0000313" key="2">
    <source>
        <dbReference type="Proteomes" id="UP000320421"/>
    </source>
</evidence>
<organism evidence="1 2">
    <name type="scientific">Gimesia chilikensis</name>
    <dbReference type="NCBI Taxonomy" id="2605989"/>
    <lineage>
        <taxon>Bacteria</taxon>
        <taxon>Pseudomonadati</taxon>
        <taxon>Planctomycetota</taxon>
        <taxon>Planctomycetia</taxon>
        <taxon>Planctomycetales</taxon>
        <taxon>Planctomycetaceae</taxon>
        <taxon>Gimesia</taxon>
    </lineage>
</organism>